<dbReference type="GeneID" id="106472640"/>
<feature type="region of interest" description="Disordered" evidence="1">
    <location>
        <begin position="177"/>
        <end position="201"/>
    </location>
</feature>
<feature type="compositionally biased region" description="Polar residues" evidence="1">
    <location>
        <begin position="28"/>
        <end position="43"/>
    </location>
</feature>
<reference evidence="3" key="1">
    <citation type="submission" date="2025-08" db="UniProtKB">
        <authorList>
            <consortium name="RefSeq"/>
        </authorList>
    </citation>
    <scope>IDENTIFICATION</scope>
    <source>
        <tissue evidence="3">Muscle</tissue>
    </source>
</reference>
<evidence type="ECO:0000256" key="1">
    <source>
        <dbReference type="SAM" id="MobiDB-lite"/>
    </source>
</evidence>
<dbReference type="RefSeq" id="XP_013788748.2">
    <property type="nucleotide sequence ID" value="XM_013933294.2"/>
</dbReference>
<sequence length="201" mass="22406">MSLSMQDGDSNTRNRAQSFSAGNPKMAANQSRLRMSSGENSITEVDPSRKTHIFESFRPRSKSDSRRYRPTLNSTVRTSNGNGINSPKSSVHSLPPIYRSPNSVNQADSLDYKRPRSGSESKSGPVSKVMGLIRNRSNSVSADIAVRRFGATSGAQLPGRQFLEPEKRRLSIGHRSFFDGHDHHRALNHRNDSRGVRKNRD</sequence>
<evidence type="ECO:0000313" key="2">
    <source>
        <dbReference type="Proteomes" id="UP000694941"/>
    </source>
</evidence>
<organism evidence="2 3">
    <name type="scientific">Limulus polyphemus</name>
    <name type="common">Atlantic horseshoe crab</name>
    <dbReference type="NCBI Taxonomy" id="6850"/>
    <lineage>
        <taxon>Eukaryota</taxon>
        <taxon>Metazoa</taxon>
        <taxon>Ecdysozoa</taxon>
        <taxon>Arthropoda</taxon>
        <taxon>Chelicerata</taxon>
        <taxon>Merostomata</taxon>
        <taxon>Xiphosura</taxon>
        <taxon>Limulidae</taxon>
        <taxon>Limulus</taxon>
    </lineage>
</organism>
<feature type="region of interest" description="Disordered" evidence="1">
    <location>
        <begin position="1"/>
        <end position="126"/>
    </location>
</feature>
<feature type="compositionally biased region" description="Basic and acidic residues" evidence="1">
    <location>
        <begin position="46"/>
        <end position="67"/>
    </location>
</feature>
<feature type="non-terminal residue" evidence="3">
    <location>
        <position position="201"/>
    </location>
</feature>
<evidence type="ECO:0000313" key="3">
    <source>
        <dbReference type="RefSeq" id="XP_013788748.2"/>
    </source>
</evidence>
<accession>A0ABM1BU85</accession>
<keyword evidence="2" id="KW-1185">Reference proteome</keyword>
<feature type="compositionally biased region" description="Polar residues" evidence="1">
    <location>
        <begin position="71"/>
        <end position="92"/>
    </location>
</feature>
<proteinExistence type="predicted"/>
<dbReference type="Proteomes" id="UP000694941">
    <property type="component" value="Unplaced"/>
</dbReference>
<name>A0ABM1BU85_LIMPO</name>
<feature type="compositionally biased region" description="Basic and acidic residues" evidence="1">
    <location>
        <begin position="110"/>
        <end position="119"/>
    </location>
</feature>
<feature type="compositionally biased region" description="Polar residues" evidence="1">
    <location>
        <begin position="1"/>
        <end position="21"/>
    </location>
</feature>
<gene>
    <name evidence="3" type="primary">LOC106472640</name>
</gene>
<protein>
    <submittedName>
        <fullName evidence="3">Uncharacterized protein LOC106472640</fullName>
    </submittedName>
</protein>